<dbReference type="NCBIfam" id="TIGR04183">
    <property type="entry name" value="Por_Secre_tail"/>
    <property type="match status" value="1"/>
</dbReference>
<evidence type="ECO:0000259" key="2">
    <source>
        <dbReference type="Pfam" id="PF18962"/>
    </source>
</evidence>
<comment type="caution">
    <text evidence="3">The sequence shown here is derived from an EMBL/GenBank/DDBJ whole genome shotgun (WGS) entry which is preliminary data.</text>
</comment>
<reference evidence="3 4" key="1">
    <citation type="submission" date="2020-04" db="EMBL/GenBank/DDBJ databases">
        <title>Genome analysis and antimicrobial resistance characteristics of Chryseobacterium aquaticum isolated from farmed salmonids.</title>
        <authorList>
            <person name="Saticioglu I.B."/>
            <person name="Duman M."/>
            <person name="Altun S."/>
        </authorList>
    </citation>
    <scope>NUCLEOTIDE SEQUENCE [LARGE SCALE GENOMIC DNA]</scope>
    <source>
        <strain evidence="3 4">C-174</strain>
    </source>
</reference>
<keyword evidence="1" id="KW-0732">Signal</keyword>
<evidence type="ECO:0000256" key="1">
    <source>
        <dbReference type="ARBA" id="ARBA00022729"/>
    </source>
</evidence>
<dbReference type="AlphaFoldDB" id="A0A848N353"/>
<name>A0A848N353_9FLAO</name>
<accession>A0A848N353</accession>
<evidence type="ECO:0000313" key="3">
    <source>
        <dbReference type="EMBL" id="NMR33422.1"/>
    </source>
</evidence>
<dbReference type="Pfam" id="PF18962">
    <property type="entry name" value="Por_Secre_tail"/>
    <property type="match status" value="1"/>
</dbReference>
<protein>
    <submittedName>
        <fullName evidence="3">T9SS type A sorting domain-containing protein</fullName>
    </submittedName>
</protein>
<dbReference type="InterPro" id="IPR026444">
    <property type="entry name" value="Secre_tail"/>
</dbReference>
<sequence length="141" mass="15589">MLKTIIFFLFGCSFYLGQSNGMSILALKDGTKTTSTSGEGSGTQGTGTSTQQQQQQQLINEINELKVYLDQSNLNMFLSQQDKKFSKYRIYDISGNLKREQIISATNTYTVDISNLSSGNYLVIVNEALSNTGISKSFIKP</sequence>
<organism evidence="3 4">
    <name type="scientific">Chryseobacterium aquaticum</name>
    <dbReference type="NCBI Taxonomy" id="452084"/>
    <lineage>
        <taxon>Bacteria</taxon>
        <taxon>Pseudomonadati</taxon>
        <taxon>Bacteroidota</taxon>
        <taxon>Flavobacteriia</taxon>
        <taxon>Flavobacteriales</taxon>
        <taxon>Weeksellaceae</taxon>
        <taxon>Chryseobacterium group</taxon>
        <taxon>Chryseobacterium</taxon>
    </lineage>
</organism>
<dbReference type="RefSeq" id="WP_169320485.1">
    <property type="nucleotide sequence ID" value="NZ_JABCJF010000002.1"/>
</dbReference>
<dbReference type="Proteomes" id="UP000548067">
    <property type="component" value="Unassembled WGS sequence"/>
</dbReference>
<dbReference type="EMBL" id="JABCJF010000002">
    <property type="protein sequence ID" value="NMR33422.1"/>
    <property type="molecule type" value="Genomic_DNA"/>
</dbReference>
<feature type="domain" description="Secretion system C-terminal sorting" evidence="2">
    <location>
        <begin position="73"/>
        <end position="136"/>
    </location>
</feature>
<gene>
    <name evidence="3" type="ORF">HIO71_04275</name>
</gene>
<evidence type="ECO:0000313" key="4">
    <source>
        <dbReference type="Proteomes" id="UP000548067"/>
    </source>
</evidence>
<proteinExistence type="predicted"/>